<dbReference type="Proteomes" id="UP000239990">
    <property type="component" value="Unassembled WGS sequence"/>
</dbReference>
<evidence type="ECO:0000313" key="3">
    <source>
        <dbReference type="EMBL" id="PPA77003.1"/>
    </source>
</evidence>
<dbReference type="InterPro" id="IPR036928">
    <property type="entry name" value="AS_sf"/>
</dbReference>
<accession>A0A2S5GVY3</accession>
<dbReference type="PANTHER" id="PTHR11895">
    <property type="entry name" value="TRANSAMIDASE"/>
    <property type="match status" value="1"/>
</dbReference>
<feature type="domain" description="Amidase" evidence="2">
    <location>
        <begin position="32"/>
        <end position="489"/>
    </location>
</feature>
<evidence type="ECO:0000313" key="4">
    <source>
        <dbReference type="Proteomes" id="UP000239990"/>
    </source>
</evidence>
<dbReference type="PROSITE" id="PS00571">
    <property type="entry name" value="AMIDASES"/>
    <property type="match status" value="1"/>
</dbReference>
<dbReference type="Pfam" id="PF01425">
    <property type="entry name" value="Amidase"/>
    <property type="match status" value="1"/>
</dbReference>
<organism evidence="3 4">
    <name type="scientific">Achromobacter spanius</name>
    <dbReference type="NCBI Taxonomy" id="217203"/>
    <lineage>
        <taxon>Bacteria</taxon>
        <taxon>Pseudomonadati</taxon>
        <taxon>Pseudomonadota</taxon>
        <taxon>Betaproteobacteria</taxon>
        <taxon>Burkholderiales</taxon>
        <taxon>Alcaligenaceae</taxon>
        <taxon>Achromobacter</taxon>
    </lineage>
</organism>
<dbReference type="OrthoDB" id="9811471at2"/>
<dbReference type="EMBL" id="PREU01000003">
    <property type="protein sequence ID" value="PPA77003.1"/>
    <property type="molecule type" value="Genomic_DNA"/>
</dbReference>
<evidence type="ECO:0000259" key="2">
    <source>
        <dbReference type="Pfam" id="PF01425"/>
    </source>
</evidence>
<dbReference type="PANTHER" id="PTHR11895:SF7">
    <property type="entry name" value="GLUTAMYL-TRNA(GLN) AMIDOTRANSFERASE SUBUNIT A, MITOCHONDRIAL"/>
    <property type="match status" value="1"/>
</dbReference>
<dbReference type="GO" id="GO:0003824">
    <property type="term" value="F:catalytic activity"/>
    <property type="evidence" value="ECO:0007669"/>
    <property type="project" value="InterPro"/>
</dbReference>
<reference evidence="3 4" key="1">
    <citation type="submission" date="2018-02" db="EMBL/GenBank/DDBJ databases">
        <title>Draft Genome of Achromobacter spanius stain 6.</title>
        <authorList>
            <person name="Gunasekera T.S."/>
            <person name="Radwan O."/>
            <person name="Ruiz O.N."/>
        </authorList>
    </citation>
    <scope>NUCLEOTIDE SEQUENCE [LARGE SCALE GENOMIC DNA]</scope>
    <source>
        <strain evidence="3 4">6</strain>
    </source>
</reference>
<sequence>MSTADRHDSSSLDATALGADIAQGVTTALAAMQQAVERVAARNPSINAACGVQAETGLRLAQALDDELAALSPEQRRAQLDTRPFLGVPTLLKDLGTAALGLPSAMGSVLYGHVQWDVDAEIVKRYRRAGLIPFGRTTSAELGLSPTTESPVYGPATQNPWKAGHSAGGSSGGAGAALASGMVRIAHGSDGGGSIRIPASCCGVLGLKPSRGLMPLGPLKGEGWGGLATEHMMTISVRDCAASLDISAGADVGAPYAAPALATPSYRAVVARVAADPHNAPRRRIAFINTTYEGGAIHPEVAATVDEAARFFASLGHELVPALPPVGSEEVLSPMLPLIASAAANAIDGFVAARGRRLAADELQPTTLGAREYARAISGAQYVACVDTCHEITRRIGRFLHRDGAQGHDLFLSPVLAQPPAPLGRYAMDNADYLAYRLGKKGVIGYSPFAPLANLTGMPAISIPFGMSSDGLPIGIQVMGPLGSEALLLELAAQVEALRPWAQVAPMAR</sequence>
<dbReference type="InterPro" id="IPR000120">
    <property type="entry name" value="Amidase"/>
</dbReference>
<comment type="caution">
    <text evidence="3">The sequence shown here is derived from an EMBL/GenBank/DDBJ whole genome shotgun (WGS) entry which is preliminary data.</text>
</comment>
<dbReference type="Gene3D" id="3.90.1300.10">
    <property type="entry name" value="Amidase signature (AS) domain"/>
    <property type="match status" value="1"/>
</dbReference>
<gene>
    <name evidence="3" type="ORF">C4E15_09670</name>
</gene>
<dbReference type="SUPFAM" id="SSF75304">
    <property type="entry name" value="Amidase signature (AS) enzymes"/>
    <property type="match status" value="1"/>
</dbReference>
<protein>
    <submittedName>
        <fullName evidence="3">Amidase</fullName>
    </submittedName>
</protein>
<dbReference type="RefSeq" id="WP_104143294.1">
    <property type="nucleotide sequence ID" value="NZ_PREU01000003.1"/>
</dbReference>
<dbReference type="InterPro" id="IPR023631">
    <property type="entry name" value="Amidase_dom"/>
</dbReference>
<proteinExistence type="inferred from homology"/>
<comment type="similarity">
    <text evidence="1">Belongs to the amidase family.</text>
</comment>
<evidence type="ECO:0000256" key="1">
    <source>
        <dbReference type="ARBA" id="ARBA00009199"/>
    </source>
</evidence>
<name>A0A2S5GVY3_9BURK</name>
<dbReference type="AlphaFoldDB" id="A0A2S5GVY3"/>
<dbReference type="InterPro" id="IPR020556">
    <property type="entry name" value="Amidase_CS"/>
</dbReference>